<accession>G2YPG0</accession>
<evidence type="ECO:0000256" key="1">
    <source>
        <dbReference type="SAM" id="MobiDB-lite"/>
    </source>
</evidence>
<feature type="region of interest" description="Disordered" evidence="1">
    <location>
        <begin position="113"/>
        <end position="140"/>
    </location>
</feature>
<dbReference type="OrthoDB" id="3436397at2759"/>
<dbReference type="HOGENOM" id="CLU_1750522_0_0_1"/>
<feature type="compositionally biased region" description="Polar residues" evidence="1">
    <location>
        <begin position="16"/>
        <end position="27"/>
    </location>
</feature>
<proteinExistence type="predicted"/>
<sequence length="164" mass="17912">MSSSNPIGDFGRGDFSNMSSQPSTIDQLKNTASSAYETVANSVSATSKDGVYDPDQDKNKVGKDAHGNKFRKGDFKDKLNQAARGVQPEKEKEEASLTEKALSWIPGISALQKSTFEQGPEDTAMKDSEAPPVRPQHDVPIEQFLRKQYHSRSGDGIPNPGERN</sequence>
<feature type="compositionally biased region" description="Basic and acidic residues" evidence="1">
    <location>
        <begin position="55"/>
        <end position="79"/>
    </location>
</feature>
<feature type="region of interest" description="Disordered" evidence="1">
    <location>
        <begin position="42"/>
        <end position="95"/>
    </location>
</feature>
<dbReference type="AlphaFoldDB" id="G2YPG0"/>
<gene>
    <name evidence="2" type="ORF">BofuT4_P135530.1</name>
</gene>
<name>G2YPG0_BOTF4</name>
<dbReference type="EMBL" id="FQ790347">
    <property type="protein sequence ID" value="CCD53508.1"/>
    <property type="molecule type" value="Genomic_DNA"/>
</dbReference>
<dbReference type="InParanoid" id="G2YPG0"/>
<evidence type="ECO:0000313" key="3">
    <source>
        <dbReference type="Proteomes" id="UP000008177"/>
    </source>
</evidence>
<organism evidence="2 3">
    <name type="scientific">Botryotinia fuckeliana (strain T4)</name>
    <name type="common">Noble rot fungus</name>
    <name type="synonym">Botrytis cinerea</name>
    <dbReference type="NCBI Taxonomy" id="999810"/>
    <lineage>
        <taxon>Eukaryota</taxon>
        <taxon>Fungi</taxon>
        <taxon>Dikarya</taxon>
        <taxon>Ascomycota</taxon>
        <taxon>Pezizomycotina</taxon>
        <taxon>Leotiomycetes</taxon>
        <taxon>Helotiales</taxon>
        <taxon>Sclerotiniaceae</taxon>
        <taxon>Botrytis</taxon>
    </lineage>
</organism>
<dbReference type="Proteomes" id="UP000008177">
    <property type="component" value="Unplaced contigs"/>
</dbReference>
<feature type="compositionally biased region" description="Basic and acidic residues" evidence="1">
    <location>
        <begin position="123"/>
        <end position="140"/>
    </location>
</feature>
<reference evidence="3" key="1">
    <citation type="journal article" date="2011" name="PLoS Genet.">
        <title>Genomic analysis of the necrotrophic fungal pathogens Sclerotinia sclerotiorum and Botrytis cinerea.</title>
        <authorList>
            <person name="Amselem J."/>
            <person name="Cuomo C.A."/>
            <person name="van Kan J.A."/>
            <person name="Viaud M."/>
            <person name="Benito E.P."/>
            <person name="Couloux A."/>
            <person name="Coutinho P.M."/>
            <person name="de Vries R.P."/>
            <person name="Dyer P.S."/>
            <person name="Fillinger S."/>
            <person name="Fournier E."/>
            <person name="Gout L."/>
            <person name="Hahn M."/>
            <person name="Kohn L."/>
            <person name="Lapalu N."/>
            <person name="Plummer K.M."/>
            <person name="Pradier J.M."/>
            <person name="Quevillon E."/>
            <person name="Sharon A."/>
            <person name="Simon A."/>
            <person name="ten Have A."/>
            <person name="Tudzynski B."/>
            <person name="Tudzynski P."/>
            <person name="Wincker P."/>
            <person name="Andrew M."/>
            <person name="Anthouard V."/>
            <person name="Beever R.E."/>
            <person name="Beffa R."/>
            <person name="Benoit I."/>
            <person name="Bouzid O."/>
            <person name="Brault B."/>
            <person name="Chen Z."/>
            <person name="Choquer M."/>
            <person name="Collemare J."/>
            <person name="Cotton P."/>
            <person name="Danchin E.G."/>
            <person name="Da Silva C."/>
            <person name="Gautier A."/>
            <person name="Giraud C."/>
            <person name="Giraud T."/>
            <person name="Gonzalez C."/>
            <person name="Grossetete S."/>
            <person name="Guldener U."/>
            <person name="Henrissat B."/>
            <person name="Howlett B.J."/>
            <person name="Kodira C."/>
            <person name="Kretschmer M."/>
            <person name="Lappartient A."/>
            <person name="Leroch M."/>
            <person name="Levis C."/>
            <person name="Mauceli E."/>
            <person name="Neuveglise C."/>
            <person name="Oeser B."/>
            <person name="Pearson M."/>
            <person name="Poulain J."/>
            <person name="Poussereau N."/>
            <person name="Quesneville H."/>
            <person name="Rascle C."/>
            <person name="Schumacher J."/>
            <person name="Segurens B."/>
            <person name="Sexton A."/>
            <person name="Silva E."/>
            <person name="Sirven C."/>
            <person name="Soanes D.M."/>
            <person name="Talbot N.J."/>
            <person name="Templeton M."/>
            <person name="Yandava C."/>
            <person name="Yarden O."/>
            <person name="Zeng Q."/>
            <person name="Rollins J.A."/>
            <person name="Lebrun M.H."/>
            <person name="Dickman M."/>
        </authorList>
    </citation>
    <scope>NUCLEOTIDE SEQUENCE [LARGE SCALE GENOMIC DNA]</scope>
    <source>
        <strain evidence="3">T4</strain>
    </source>
</reference>
<evidence type="ECO:0000313" key="2">
    <source>
        <dbReference type="EMBL" id="CCD53508.1"/>
    </source>
</evidence>
<protein>
    <submittedName>
        <fullName evidence="2">Uncharacterized protein</fullName>
    </submittedName>
</protein>
<feature type="region of interest" description="Disordered" evidence="1">
    <location>
        <begin position="1"/>
        <end position="27"/>
    </location>
</feature>